<evidence type="ECO:0000256" key="1">
    <source>
        <dbReference type="ARBA" id="ARBA00022630"/>
    </source>
</evidence>
<keyword evidence="2" id="KW-0274">FAD</keyword>
<reference evidence="6 7" key="1">
    <citation type="journal article" date="2018" name="Front. Microbiol.">
        <title>Genome-Wide Analysis of Corynespora cassiicola Leaf Fall Disease Putative Effectors.</title>
        <authorList>
            <person name="Lopez D."/>
            <person name="Ribeiro S."/>
            <person name="Label P."/>
            <person name="Fumanal B."/>
            <person name="Venisse J.S."/>
            <person name="Kohler A."/>
            <person name="de Oliveira R.R."/>
            <person name="Labutti K."/>
            <person name="Lipzen A."/>
            <person name="Lail K."/>
            <person name="Bauer D."/>
            <person name="Ohm R.A."/>
            <person name="Barry K.W."/>
            <person name="Spatafora J."/>
            <person name="Grigoriev I.V."/>
            <person name="Martin F.M."/>
            <person name="Pujade-Renaud V."/>
        </authorList>
    </citation>
    <scope>NUCLEOTIDE SEQUENCE [LARGE SCALE GENOMIC DNA]</scope>
    <source>
        <strain evidence="6 7">Philippines</strain>
    </source>
</reference>
<dbReference type="InterPro" id="IPR036188">
    <property type="entry name" value="FAD/NAD-bd_sf"/>
</dbReference>
<accession>A0A2T2P1M2</accession>
<dbReference type="Proteomes" id="UP000240883">
    <property type="component" value="Unassembled WGS sequence"/>
</dbReference>
<evidence type="ECO:0000256" key="3">
    <source>
        <dbReference type="ARBA" id="ARBA00023002"/>
    </source>
</evidence>
<evidence type="ECO:0000256" key="2">
    <source>
        <dbReference type="ARBA" id="ARBA00022827"/>
    </source>
</evidence>
<protein>
    <submittedName>
        <fullName evidence="6">FAD/NAD(P)-binding domain-containing protein</fullName>
    </submittedName>
</protein>
<dbReference type="EMBL" id="KZ678131">
    <property type="protein sequence ID" value="PSN71561.1"/>
    <property type="molecule type" value="Genomic_DNA"/>
</dbReference>
<name>A0A2T2P1M2_CORCC</name>
<feature type="chain" id="PRO_5015554565" evidence="4">
    <location>
        <begin position="20"/>
        <end position="418"/>
    </location>
</feature>
<organism evidence="6 7">
    <name type="scientific">Corynespora cassiicola Philippines</name>
    <dbReference type="NCBI Taxonomy" id="1448308"/>
    <lineage>
        <taxon>Eukaryota</taxon>
        <taxon>Fungi</taxon>
        <taxon>Dikarya</taxon>
        <taxon>Ascomycota</taxon>
        <taxon>Pezizomycotina</taxon>
        <taxon>Dothideomycetes</taxon>
        <taxon>Pleosporomycetidae</taxon>
        <taxon>Pleosporales</taxon>
        <taxon>Corynesporascaceae</taxon>
        <taxon>Corynespora</taxon>
    </lineage>
</organism>
<dbReference type="SUPFAM" id="SSF51905">
    <property type="entry name" value="FAD/NAD(P)-binding domain"/>
    <property type="match status" value="1"/>
</dbReference>
<dbReference type="GO" id="GO:0016491">
    <property type="term" value="F:oxidoreductase activity"/>
    <property type="evidence" value="ECO:0007669"/>
    <property type="project" value="UniProtKB-KW"/>
</dbReference>
<dbReference type="OrthoDB" id="655030at2759"/>
<dbReference type="PRINTS" id="PR00420">
    <property type="entry name" value="RNGMNOXGNASE"/>
</dbReference>
<dbReference type="InterPro" id="IPR002938">
    <property type="entry name" value="FAD-bd"/>
</dbReference>
<dbReference type="STRING" id="1448308.A0A2T2P1M2"/>
<keyword evidence="7" id="KW-1185">Reference proteome</keyword>
<sequence length="418" mass="45765">MSKLNVLVVGASIAGPTAAYWFAKAGAKVTVVERFPELRIGGQNVDIRTTGVTVMRKMSGMEDAVKAASIHQEGFAFVDEQGKPFATMRPTGDPNQQSLVSEFEIFRGSLSKILFELTKDNENVQYIFGEQVASMQHKDDGPILVEFANGFPTSTYDLVVACDGSTSRTRAMGLGCGIRDHIIPTNSWAAYFSVGQDLLQGSKMGQSFAAVEGRFLALGPDNPSVNKICLISASPRTGLDGTKSFREAMKRGTDELKHYVAKRYEGSGWMTIEILKHMMLSDDFYATELVQVKVPSLYKGRFVMVGDAGYGTSFTGTGTTLALTGAYILAGEIANHKDNIAKGLGSYEEKMKPIISDMQQIPPGMPTILAPQTAWGIWLRNTILAFITWSRIFEWGGKFFASSFAPPKYELPDYNWEG</sequence>
<dbReference type="Gene3D" id="3.50.50.60">
    <property type="entry name" value="FAD/NAD(P)-binding domain"/>
    <property type="match status" value="1"/>
</dbReference>
<keyword evidence="1" id="KW-0285">Flavoprotein</keyword>
<dbReference type="Pfam" id="PF01494">
    <property type="entry name" value="FAD_binding_3"/>
    <property type="match status" value="1"/>
</dbReference>
<feature type="signal peptide" evidence="4">
    <location>
        <begin position="1"/>
        <end position="19"/>
    </location>
</feature>
<gene>
    <name evidence="6" type="ORF">BS50DRAFT_618546</name>
</gene>
<evidence type="ECO:0000313" key="7">
    <source>
        <dbReference type="Proteomes" id="UP000240883"/>
    </source>
</evidence>
<proteinExistence type="predicted"/>
<dbReference type="Gene3D" id="3.30.9.10">
    <property type="entry name" value="D-Amino Acid Oxidase, subunit A, domain 2"/>
    <property type="match status" value="1"/>
</dbReference>
<feature type="domain" description="FAD-binding" evidence="5">
    <location>
        <begin position="4"/>
        <end position="357"/>
    </location>
</feature>
<evidence type="ECO:0000259" key="5">
    <source>
        <dbReference type="Pfam" id="PF01494"/>
    </source>
</evidence>
<keyword evidence="3" id="KW-0560">Oxidoreductase</keyword>
<dbReference type="PANTHER" id="PTHR46865">
    <property type="entry name" value="OXIDOREDUCTASE-RELATED"/>
    <property type="match status" value="1"/>
</dbReference>
<evidence type="ECO:0000256" key="4">
    <source>
        <dbReference type="SAM" id="SignalP"/>
    </source>
</evidence>
<dbReference type="AlphaFoldDB" id="A0A2T2P1M2"/>
<keyword evidence="4" id="KW-0732">Signal</keyword>
<dbReference type="InterPro" id="IPR051704">
    <property type="entry name" value="FAD_aromatic-hydroxylase"/>
</dbReference>
<evidence type="ECO:0000313" key="6">
    <source>
        <dbReference type="EMBL" id="PSN71561.1"/>
    </source>
</evidence>
<dbReference type="GO" id="GO:0071949">
    <property type="term" value="F:FAD binding"/>
    <property type="evidence" value="ECO:0007669"/>
    <property type="project" value="InterPro"/>
</dbReference>
<dbReference type="PANTHER" id="PTHR46865:SF2">
    <property type="entry name" value="MONOOXYGENASE"/>
    <property type="match status" value="1"/>
</dbReference>